<sequence>MERRMLFSLACALFCSSELTHGISYFEEKNNYNNTEENRVVFAVGGNVYPDGHFYAVVHIGPQLKTYFLDLDTGSDLTWVQCDAPCVHCRPAPHPLYKPINRMSCNEPLCDLVEHPRQHPCHNPADECHYQVKYVDGGSSTGFLTLDTFLVGSQARHPLVNPLIFGCGYDQRVGSESHSPYVDGVLGLSSSQLSILSQLRNKGGVARNVIGHCLLDHIRRGDADGFLFFGDGALPPSLQWVPMSPPYERLQLILDSGSTFTYFNSHALEAVVTLINKDAAESALKPAPEDKTLPYCWKGRAPFRYMAEVERFFKPLALRFPNAANVEMEMPAKSHLIISSHGNACLGILNGTEIGLGDQNIIGDISFRERLVVYDNESKRIGWTFRDCKRQL</sequence>
<name>A0AAD3T192_NEPGR</name>
<proteinExistence type="inferred from homology"/>
<dbReference type="GO" id="GO:0004190">
    <property type="term" value="F:aspartic-type endopeptidase activity"/>
    <property type="evidence" value="ECO:0007669"/>
    <property type="project" value="UniProtKB-KW"/>
</dbReference>
<evidence type="ECO:0000313" key="8">
    <source>
        <dbReference type="Proteomes" id="UP001279734"/>
    </source>
</evidence>
<evidence type="ECO:0000256" key="5">
    <source>
        <dbReference type="SAM" id="SignalP"/>
    </source>
</evidence>
<dbReference type="PANTHER" id="PTHR13683:SF227">
    <property type="entry name" value="EUKARYOTIC ASPARTYL PROTEASE FAMILY PROTEIN"/>
    <property type="match status" value="1"/>
</dbReference>
<feature type="chain" id="PRO_5042038719" description="Peptidase A1 domain-containing protein" evidence="5">
    <location>
        <begin position="23"/>
        <end position="392"/>
    </location>
</feature>
<evidence type="ECO:0000259" key="6">
    <source>
        <dbReference type="PROSITE" id="PS51767"/>
    </source>
</evidence>
<feature type="domain" description="Peptidase A1" evidence="6">
    <location>
        <begin position="54"/>
        <end position="384"/>
    </location>
</feature>
<evidence type="ECO:0000256" key="2">
    <source>
        <dbReference type="ARBA" id="ARBA00022670"/>
    </source>
</evidence>
<dbReference type="AlphaFoldDB" id="A0AAD3T192"/>
<organism evidence="7 8">
    <name type="scientific">Nepenthes gracilis</name>
    <name type="common">Slender pitcher plant</name>
    <dbReference type="NCBI Taxonomy" id="150966"/>
    <lineage>
        <taxon>Eukaryota</taxon>
        <taxon>Viridiplantae</taxon>
        <taxon>Streptophyta</taxon>
        <taxon>Embryophyta</taxon>
        <taxon>Tracheophyta</taxon>
        <taxon>Spermatophyta</taxon>
        <taxon>Magnoliopsida</taxon>
        <taxon>eudicotyledons</taxon>
        <taxon>Gunneridae</taxon>
        <taxon>Pentapetalae</taxon>
        <taxon>Caryophyllales</taxon>
        <taxon>Nepenthaceae</taxon>
        <taxon>Nepenthes</taxon>
    </lineage>
</organism>
<dbReference type="FunFam" id="2.40.70.10:FF:000015">
    <property type="entry name" value="Aspartyl protease family protein"/>
    <property type="match status" value="1"/>
</dbReference>
<dbReference type="EMBL" id="BSYO01000023">
    <property type="protein sequence ID" value="GMH21605.1"/>
    <property type="molecule type" value="Genomic_DNA"/>
</dbReference>
<dbReference type="InterPro" id="IPR032799">
    <property type="entry name" value="TAXi_C"/>
</dbReference>
<dbReference type="InterPro" id="IPR032861">
    <property type="entry name" value="TAXi_N"/>
</dbReference>
<dbReference type="GO" id="GO:0006508">
    <property type="term" value="P:proteolysis"/>
    <property type="evidence" value="ECO:0007669"/>
    <property type="project" value="UniProtKB-KW"/>
</dbReference>
<protein>
    <recommendedName>
        <fullName evidence="6">Peptidase A1 domain-containing protein</fullName>
    </recommendedName>
</protein>
<evidence type="ECO:0000313" key="7">
    <source>
        <dbReference type="EMBL" id="GMH21605.1"/>
    </source>
</evidence>
<keyword evidence="8" id="KW-1185">Reference proteome</keyword>
<keyword evidence="2" id="KW-0645">Protease</keyword>
<dbReference type="SUPFAM" id="SSF50630">
    <property type="entry name" value="Acid proteases"/>
    <property type="match status" value="1"/>
</dbReference>
<accession>A0AAD3T192</accession>
<dbReference type="Gene3D" id="2.40.70.10">
    <property type="entry name" value="Acid Proteases"/>
    <property type="match status" value="2"/>
</dbReference>
<dbReference type="InterPro" id="IPR033121">
    <property type="entry name" value="PEPTIDASE_A1"/>
</dbReference>
<dbReference type="Pfam" id="PF14543">
    <property type="entry name" value="TAXi_N"/>
    <property type="match status" value="1"/>
</dbReference>
<keyword evidence="5" id="KW-0732">Signal</keyword>
<keyword evidence="3" id="KW-0064">Aspartyl protease</keyword>
<dbReference type="Pfam" id="PF14541">
    <property type="entry name" value="TAXi_C"/>
    <property type="match status" value="1"/>
</dbReference>
<evidence type="ECO:0000256" key="4">
    <source>
        <dbReference type="ARBA" id="ARBA00022801"/>
    </source>
</evidence>
<dbReference type="InterPro" id="IPR001461">
    <property type="entry name" value="Aspartic_peptidase_A1"/>
</dbReference>
<dbReference type="PANTHER" id="PTHR13683">
    <property type="entry name" value="ASPARTYL PROTEASES"/>
    <property type="match status" value="1"/>
</dbReference>
<feature type="signal peptide" evidence="5">
    <location>
        <begin position="1"/>
        <end position="22"/>
    </location>
</feature>
<evidence type="ECO:0000256" key="3">
    <source>
        <dbReference type="ARBA" id="ARBA00022750"/>
    </source>
</evidence>
<comment type="similarity">
    <text evidence="1">Belongs to the peptidase A1 family.</text>
</comment>
<dbReference type="PROSITE" id="PS51767">
    <property type="entry name" value="PEPTIDASE_A1"/>
    <property type="match status" value="1"/>
</dbReference>
<keyword evidence="4" id="KW-0378">Hydrolase</keyword>
<dbReference type="Proteomes" id="UP001279734">
    <property type="component" value="Unassembled WGS sequence"/>
</dbReference>
<reference evidence="7" key="1">
    <citation type="submission" date="2023-05" db="EMBL/GenBank/DDBJ databases">
        <title>Nepenthes gracilis genome sequencing.</title>
        <authorList>
            <person name="Fukushima K."/>
        </authorList>
    </citation>
    <scope>NUCLEOTIDE SEQUENCE</scope>
    <source>
        <strain evidence="7">SING2019-196</strain>
    </source>
</reference>
<comment type="caution">
    <text evidence="7">The sequence shown here is derived from an EMBL/GenBank/DDBJ whole genome shotgun (WGS) entry which is preliminary data.</text>
</comment>
<dbReference type="InterPro" id="IPR021109">
    <property type="entry name" value="Peptidase_aspartic_dom_sf"/>
</dbReference>
<evidence type="ECO:0000256" key="1">
    <source>
        <dbReference type="ARBA" id="ARBA00007447"/>
    </source>
</evidence>
<gene>
    <name evidence="7" type="ORF">Nepgr_023447</name>
</gene>
<dbReference type="PRINTS" id="PR00792">
    <property type="entry name" value="PEPSIN"/>
</dbReference>